<dbReference type="Proteomes" id="UP000184010">
    <property type="component" value="Unassembled WGS sequence"/>
</dbReference>
<proteinExistence type="predicted"/>
<evidence type="ECO:0000313" key="2">
    <source>
        <dbReference type="Proteomes" id="UP000184010"/>
    </source>
</evidence>
<accession>A0A1M7UEW1</accession>
<name>A0A1M7UEW1_9FIRM</name>
<organism evidence="1 2">
    <name type="scientific">Desulfitobacterium chlororespirans DSM 11544</name>
    <dbReference type="NCBI Taxonomy" id="1121395"/>
    <lineage>
        <taxon>Bacteria</taxon>
        <taxon>Bacillati</taxon>
        <taxon>Bacillota</taxon>
        <taxon>Clostridia</taxon>
        <taxon>Eubacteriales</taxon>
        <taxon>Desulfitobacteriaceae</taxon>
        <taxon>Desulfitobacterium</taxon>
    </lineage>
</organism>
<dbReference type="RefSeq" id="WP_072773898.1">
    <property type="nucleotide sequence ID" value="NZ_FRDN01000011.1"/>
</dbReference>
<dbReference type="AlphaFoldDB" id="A0A1M7UEW1"/>
<reference evidence="2" key="1">
    <citation type="submission" date="2016-12" db="EMBL/GenBank/DDBJ databases">
        <authorList>
            <person name="Varghese N."/>
            <person name="Submissions S."/>
        </authorList>
    </citation>
    <scope>NUCLEOTIDE SEQUENCE [LARGE SCALE GENOMIC DNA]</scope>
    <source>
        <strain evidence="2">DSM 11544</strain>
    </source>
</reference>
<sequence length="149" mass="17423">MRVLLNEPKGESYKSLIQFAFDACDTFLFIKHTQLSYSQSFDKVVKELEPDFICCKEQNEWPGTISVPTATVYYFHTSEKSKEILKDITDSLFNWRAPNLPDDLCFLKGDKQWLINTSHERICDIITESESELEQLKRINGLIYRIDSE</sequence>
<gene>
    <name evidence="1" type="ORF">SAMN02745215_03654</name>
</gene>
<evidence type="ECO:0000313" key="1">
    <source>
        <dbReference type="EMBL" id="SHN81572.1"/>
    </source>
</evidence>
<dbReference type="EMBL" id="FRDN01000011">
    <property type="protein sequence ID" value="SHN81572.1"/>
    <property type="molecule type" value="Genomic_DNA"/>
</dbReference>
<keyword evidence="2" id="KW-1185">Reference proteome</keyword>
<evidence type="ECO:0008006" key="3">
    <source>
        <dbReference type="Google" id="ProtNLM"/>
    </source>
</evidence>
<dbReference type="STRING" id="1121395.SAMN02745215_03654"/>
<protein>
    <recommendedName>
        <fullName evidence="3">Stage III sporulation protein AH</fullName>
    </recommendedName>
</protein>